<comment type="activity regulation">
    <text evidence="10">Na(+) is not transported, but it plays an essential structural role and its presence is essential for fluoride channel function.</text>
</comment>
<keyword evidence="5 10" id="KW-0472">Membrane</keyword>
<feature type="binding site" evidence="10">
    <location>
        <position position="76"/>
    </location>
    <ligand>
        <name>Na(+)</name>
        <dbReference type="ChEBI" id="CHEBI:29101"/>
        <note>structural</note>
    </ligand>
</feature>
<evidence type="ECO:0000256" key="1">
    <source>
        <dbReference type="ARBA" id="ARBA00004651"/>
    </source>
</evidence>
<evidence type="ECO:0000256" key="9">
    <source>
        <dbReference type="ARBA" id="ARBA00049940"/>
    </source>
</evidence>
<dbReference type="RefSeq" id="WP_033503286.1">
    <property type="nucleotide sequence ID" value="NZ_CP011786.1"/>
</dbReference>
<dbReference type="GO" id="GO:0062054">
    <property type="term" value="F:fluoride channel activity"/>
    <property type="evidence" value="ECO:0007669"/>
    <property type="project" value="UniProtKB-UniRule"/>
</dbReference>
<dbReference type="PANTHER" id="PTHR28259:SF1">
    <property type="entry name" value="FLUORIDE EXPORT PROTEIN 1-RELATED"/>
    <property type="match status" value="1"/>
</dbReference>
<evidence type="ECO:0000256" key="4">
    <source>
        <dbReference type="ARBA" id="ARBA00022989"/>
    </source>
</evidence>
<feature type="transmembrane region" description="Helical" evidence="10">
    <location>
        <begin position="95"/>
        <end position="118"/>
    </location>
</feature>
<feature type="transmembrane region" description="Helical" evidence="10">
    <location>
        <begin position="32"/>
        <end position="53"/>
    </location>
</feature>
<evidence type="ECO:0000256" key="6">
    <source>
        <dbReference type="ARBA" id="ARBA00023303"/>
    </source>
</evidence>
<dbReference type="KEGG" id="bact:AB656_01375"/>
<protein>
    <recommendedName>
        <fullName evidence="10">Fluoride-specific ion channel FluC</fullName>
    </recommendedName>
</protein>
<dbReference type="AlphaFoldDB" id="A0A086Z004"/>
<keyword evidence="12" id="KW-1185">Reference proteome</keyword>
<comment type="subcellular location">
    <subcellularLocation>
        <location evidence="1 10">Cell membrane</location>
        <topology evidence="1 10">Multi-pass membrane protein</topology>
    </subcellularLocation>
</comment>
<accession>A0A086Z004</accession>
<dbReference type="PATRIC" id="fig|1437605.7.peg.285"/>
<comment type="caution">
    <text evidence="11">The sequence shown here is derived from an EMBL/GenBank/DDBJ whole genome shotgun (WGS) entry which is preliminary data.</text>
</comment>
<organism evidence="11 12">
    <name type="scientific">Bifidobacterium actinocoloniiforme DSM 22766</name>
    <dbReference type="NCBI Taxonomy" id="1437605"/>
    <lineage>
        <taxon>Bacteria</taxon>
        <taxon>Bacillati</taxon>
        <taxon>Actinomycetota</taxon>
        <taxon>Actinomycetes</taxon>
        <taxon>Bifidobacteriales</taxon>
        <taxon>Bifidobacteriaceae</taxon>
        <taxon>Bifidobacterium</taxon>
    </lineage>
</organism>
<keyword evidence="10" id="KW-0813">Transport</keyword>
<dbReference type="Proteomes" id="UP000029015">
    <property type="component" value="Unassembled WGS sequence"/>
</dbReference>
<dbReference type="EMBL" id="JGYK01000001">
    <property type="protein sequence ID" value="KFI39854.1"/>
    <property type="molecule type" value="Genomic_DNA"/>
</dbReference>
<dbReference type="STRING" id="1437605.AB656_01375"/>
<feature type="binding site" evidence="10">
    <location>
        <position position="73"/>
    </location>
    <ligand>
        <name>Na(+)</name>
        <dbReference type="ChEBI" id="CHEBI:29101"/>
        <note>structural</note>
    </ligand>
</feature>
<dbReference type="InterPro" id="IPR003691">
    <property type="entry name" value="FluC"/>
</dbReference>
<feature type="transmembrane region" description="Helical" evidence="10">
    <location>
        <begin position="65"/>
        <end position="83"/>
    </location>
</feature>
<comment type="catalytic activity">
    <reaction evidence="8">
        <text>fluoride(in) = fluoride(out)</text>
        <dbReference type="Rhea" id="RHEA:76159"/>
        <dbReference type="ChEBI" id="CHEBI:17051"/>
    </reaction>
    <physiologicalReaction direction="left-to-right" evidence="8">
        <dbReference type="Rhea" id="RHEA:76160"/>
    </physiologicalReaction>
</comment>
<keyword evidence="10" id="KW-0915">Sodium</keyword>
<evidence type="ECO:0000256" key="7">
    <source>
        <dbReference type="ARBA" id="ARBA00035120"/>
    </source>
</evidence>
<evidence type="ECO:0000256" key="5">
    <source>
        <dbReference type="ARBA" id="ARBA00023136"/>
    </source>
</evidence>
<comment type="function">
    <text evidence="9 10">Fluoride-specific ion channel. Important for reducing fluoride concentration in the cell, thus reducing its toxicity.</text>
</comment>
<keyword evidence="3 10" id="KW-0812">Transmembrane</keyword>
<evidence type="ECO:0000313" key="11">
    <source>
        <dbReference type="EMBL" id="KFI39854.1"/>
    </source>
</evidence>
<reference evidence="11 12" key="1">
    <citation type="submission" date="2014-03" db="EMBL/GenBank/DDBJ databases">
        <title>Genomics of Bifidobacteria.</title>
        <authorList>
            <person name="Ventura M."/>
            <person name="Milani C."/>
            <person name="Lugli G.A."/>
        </authorList>
    </citation>
    <scope>NUCLEOTIDE SEQUENCE [LARGE SCALE GENOMIC DNA]</scope>
    <source>
        <strain evidence="11 12">DSM 22766</strain>
    </source>
</reference>
<dbReference type="OrthoDB" id="5148600at2"/>
<name>A0A086Z004_9BIFI</name>
<dbReference type="GO" id="GO:0140114">
    <property type="term" value="P:cellular detoxification of fluoride"/>
    <property type="evidence" value="ECO:0007669"/>
    <property type="project" value="UniProtKB-UniRule"/>
</dbReference>
<evidence type="ECO:0000313" key="12">
    <source>
        <dbReference type="Proteomes" id="UP000029015"/>
    </source>
</evidence>
<comment type="similarity">
    <text evidence="7 10">Belongs to the fluoride channel Fluc/FEX (TC 1.A.43) family.</text>
</comment>
<sequence>MTVLLVCLGGGVGAGARYLLDTAIKRSSHGPFPWSTLVINLIASCFAGLVAAFSSRLLLDPTAHLLLATGLLGGFSTFSTAIADTLSLTRTHRFGQAGLSLLTSMIAPLLAVAGGFAVGMAL</sequence>
<evidence type="ECO:0000256" key="2">
    <source>
        <dbReference type="ARBA" id="ARBA00022475"/>
    </source>
</evidence>
<proteinExistence type="inferred from homology"/>
<keyword evidence="2 10" id="KW-1003">Cell membrane</keyword>
<evidence type="ECO:0000256" key="10">
    <source>
        <dbReference type="HAMAP-Rule" id="MF_00454"/>
    </source>
</evidence>
<keyword evidence="10" id="KW-0479">Metal-binding</keyword>
<evidence type="ECO:0000256" key="8">
    <source>
        <dbReference type="ARBA" id="ARBA00035585"/>
    </source>
</evidence>
<keyword evidence="10" id="KW-0406">Ion transport</keyword>
<dbReference type="PANTHER" id="PTHR28259">
    <property type="entry name" value="FLUORIDE EXPORT PROTEIN 1-RELATED"/>
    <property type="match status" value="1"/>
</dbReference>
<gene>
    <name evidence="10" type="primary">fluC</name>
    <name evidence="10" type="synonym">crcB</name>
    <name evidence="11" type="ORF">BACT_0555</name>
</gene>
<dbReference type="Pfam" id="PF02537">
    <property type="entry name" value="CRCB"/>
    <property type="match status" value="1"/>
</dbReference>
<dbReference type="GO" id="GO:0005886">
    <property type="term" value="C:plasma membrane"/>
    <property type="evidence" value="ECO:0007669"/>
    <property type="project" value="UniProtKB-SubCell"/>
</dbReference>
<dbReference type="eggNOG" id="COG0239">
    <property type="taxonomic scope" value="Bacteria"/>
</dbReference>
<evidence type="ECO:0000256" key="3">
    <source>
        <dbReference type="ARBA" id="ARBA00022692"/>
    </source>
</evidence>
<keyword evidence="4 10" id="KW-1133">Transmembrane helix</keyword>
<dbReference type="HAMAP" id="MF_00454">
    <property type="entry name" value="FluC"/>
    <property type="match status" value="1"/>
</dbReference>
<dbReference type="GO" id="GO:0046872">
    <property type="term" value="F:metal ion binding"/>
    <property type="evidence" value="ECO:0007669"/>
    <property type="project" value="UniProtKB-KW"/>
</dbReference>
<keyword evidence="6 10" id="KW-0407">Ion channel</keyword>